<name>G5GIQ7_9FIRM</name>
<dbReference type="Proteomes" id="UP000003011">
    <property type="component" value="Unassembled WGS sequence"/>
</dbReference>
<sequence>MIFETVNASFSYKKNSAMLLKNINLNVESNEVLAILGPNGIGKTTLLKCMTGLLHWKEGFSSIDKRRVDEMSSKDFFSITAYVPQARNPAFAYKSEEFIMLGRSIHVGNFSKPGKKDYEKVNEVIELLALQKLVGKFINRLSGGELQMLLIARALCQEPSILILDEPESNLDFKNQLMILDSIRRLADKGMICIFNTHYPSHAFSIGDKAIMIGKNSQNIFGSVETVLTKKNIETVFGVNVDIAKNISGKKEYTTITALSIKN</sequence>
<dbReference type="AlphaFoldDB" id="G5GIQ7"/>
<accession>G5GIQ7</accession>
<gene>
    <name evidence="5" type="ORF">HMPREF9333_01447</name>
</gene>
<dbReference type="PATRIC" id="fig|679200.3.peg.1534"/>
<dbReference type="InterPro" id="IPR003593">
    <property type="entry name" value="AAA+_ATPase"/>
</dbReference>
<dbReference type="eggNOG" id="COG1120">
    <property type="taxonomic scope" value="Bacteria"/>
</dbReference>
<dbReference type="SMART" id="SM00382">
    <property type="entry name" value="AAA"/>
    <property type="match status" value="1"/>
</dbReference>
<dbReference type="FunFam" id="3.40.50.300:FF:000134">
    <property type="entry name" value="Iron-enterobactin ABC transporter ATP-binding protein"/>
    <property type="match status" value="1"/>
</dbReference>
<keyword evidence="3" id="KW-0067">ATP-binding</keyword>
<dbReference type="GO" id="GO:0016887">
    <property type="term" value="F:ATP hydrolysis activity"/>
    <property type="evidence" value="ECO:0007669"/>
    <property type="project" value="InterPro"/>
</dbReference>
<evidence type="ECO:0000256" key="2">
    <source>
        <dbReference type="ARBA" id="ARBA00022741"/>
    </source>
</evidence>
<dbReference type="PANTHER" id="PTHR42734:SF19">
    <property type="entry name" value="IRON COMPOUNDS ABC TRANSPORTER, ATP-BINDING PROTEIN"/>
    <property type="match status" value="1"/>
</dbReference>
<dbReference type="CDD" id="cd03214">
    <property type="entry name" value="ABC_Iron-Siderophores_B12_Hemin"/>
    <property type="match status" value="1"/>
</dbReference>
<reference evidence="5 6" key="1">
    <citation type="submission" date="2011-08" db="EMBL/GenBank/DDBJ databases">
        <title>The Genome Sequence of Johnsonella ignava ATCC 51276.</title>
        <authorList>
            <consortium name="The Broad Institute Genome Sequencing Platform"/>
            <person name="Earl A."/>
            <person name="Ward D."/>
            <person name="Feldgarden M."/>
            <person name="Gevers D."/>
            <person name="Izard J."/>
            <person name="Blanton J.M."/>
            <person name="Baranova O.V."/>
            <person name="Dewhirst F.E."/>
            <person name="Young S.K."/>
            <person name="Zeng Q."/>
            <person name="Gargeya S."/>
            <person name="Fitzgerald M."/>
            <person name="Haas B."/>
            <person name="Abouelleil A."/>
            <person name="Alvarado L."/>
            <person name="Arachchi H.M."/>
            <person name="Berlin A."/>
            <person name="Brown A."/>
            <person name="Chapman S.B."/>
            <person name="Chen Z."/>
            <person name="Dunbar C."/>
            <person name="Freedman E."/>
            <person name="Gearin G."/>
            <person name="Gellesch M."/>
            <person name="Goldberg J."/>
            <person name="Griggs A."/>
            <person name="Gujja S."/>
            <person name="Heiman D."/>
            <person name="Howarth C."/>
            <person name="Larson L."/>
            <person name="Lui A."/>
            <person name="MacDonald P.J.P."/>
            <person name="Montmayeur A."/>
            <person name="Murphy C."/>
            <person name="Neiman D."/>
            <person name="Pearson M."/>
            <person name="Priest M."/>
            <person name="Roberts A."/>
            <person name="Saif S."/>
            <person name="Shea T."/>
            <person name="Shenoy N."/>
            <person name="Sisk P."/>
            <person name="Stolte C."/>
            <person name="Sykes S."/>
            <person name="Wortman J."/>
            <person name="Nusbaum C."/>
            <person name="Birren B."/>
        </authorList>
    </citation>
    <scope>NUCLEOTIDE SEQUENCE [LARGE SCALE GENOMIC DNA]</scope>
    <source>
        <strain evidence="5 6">ATCC 51276</strain>
    </source>
</reference>
<dbReference type="HOGENOM" id="CLU_000604_1_11_9"/>
<dbReference type="Gene3D" id="3.40.50.300">
    <property type="entry name" value="P-loop containing nucleotide triphosphate hydrolases"/>
    <property type="match status" value="1"/>
</dbReference>
<comment type="caution">
    <text evidence="5">The sequence shown here is derived from an EMBL/GenBank/DDBJ whole genome shotgun (WGS) entry which is preliminary data.</text>
</comment>
<dbReference type="PROSITE" id="PS50893">
    <property type="entry name" value="ABC_TRANSPORTER_2"/>
    <property type="match status" value="1"/>
</dbReference>
<dbReference type="InterPro" id="IPR003439">
    <property type="entry name" value="ABC_transporter-like_ATP-bd"/>
</dbReference>
<keyword evidence="6" id="KW-1185">Reference proteome</keyword>
<proteinExistence type="predicted"/>
<dbReference type="InterPro" id="IPR027417">
    <property type="entry name" value="P-loop_NTPase"/>
</dbReference>
<dbReference type="STRING" id="679200.HMPREF9333_01447"/>
<evidence type="ECO:0000313" key="5">
    <source>
        <dbReference type="EMBL" id="EHI55311.1"/>
    </source>
</evidence>
<dbReference type="Pfam" id="PF00005">
    <property type="entry name" value="ABC_tran"/>
    <property type="match status" value="1"/>
</dbReference>
<dbReference type="PROSITE" id="PS00211">
    <property type="entry name" value="ABC_TRANSPORTER_1"/>
    <property type="match status" value="1"/>
</dbReference>
<organism evidence="5 6">
    <name type="scientific">Johnsonella ignava ATCC 51276</name>
    <dbReference type="NCBI Taxonomy" id="679200"/>
    <lineage>
        <taxon>Bacteria</taxon>
        <taxon>Bacillati</taxon>
        <taxon>Bacillota</taxon>
        <taxon>Clostridia</taxon>
        <taxon>Lachnospirales</taxon>
        <taxon>Lachnospiraceae</taxon>
        <taxon>Johnsonella</taxon>
    </lineage>
</organism>
<evidence type="ECO:0000313" key="6">
    <source>
        <dbReference type="Proteomes" id="UP000003011"/>
    </source>
</evidence>
<protein>
    <recommendedName>
        <fullName evidence="4">ABC transporter domain-containing protein</fullName>
    </recommendedName>
</protein>
<evidence type="ECO:0000256" key="1">
    <source>
        <dbReference type="ARBA" id="ARBA00022448"/>
    </source>
</evidence>
<keyword evidence="1" id="KW-0813">Transport</keyword>
<feature type="domain" description="ABC transporter" evidence="4">
    <location>
        <begin position="3"/>
        <end position="240"/>
    </location>
</feature>
<dbReference type="EMBL" id="ACZL01000023">
    <property type="protein sequence ID" value="EHI55311.1"/>
    <property type="molecule type" value="Genomic_DNA"/>
</dbReference>
<keyword evidence="2" id="KW-0547">Nucleotide-binding</keyword>
<dbReference type="RefSeq" id="WP_005541101.1">
    <property type="nucleotide sequence ID" value="NZ_JH378833.1"/>
</dbReference>
<dbReference type="OrthoDB" id="9799337at2"/>
<dbReference type="PANTHER" id="PTHR42734">
    <property type="entry name" value="METAL TRANSPORT SYSTEM ATP-BINDING PROTEIN TM_0124-RELATED"/>
    <property type="match status" value="1"/>
</dbReference>
<dbReference type="SUPFAM" id="SSF52540">
    <property type="entry name" value="P-loop containing nucleoside triphosphate hydrolases"/>
    <property type="match status" value="1"/>
</dbReference>
<evidence type="ECO:0000256" key="3">
    <source>
        <dbReference type="ARBA" id="ARBA00022840"/>
    </source>
</evidence>
<dbReference type="GO" id="GO:0005524">
    <property type="term" value="F:ATP binding"/>
    <property type="evidence" value="ECO:0007669"/>
    <property type="project" value="UniProtKB-KW"/>
</dbReference>
<evidence type="ECO:0000259" key="4">
    <source>
        <dbReference type="PROSITE" id="PS50893"/>
    </source>
</evidence>
<dbReference type="InterPro" id="IPR050153">
    <property type="entry name" value="Metal_Ion_Import_ABC"/>
</dbReference>
<dbReference type="InterPro" id="IPR017871">
    <property type="entry name" value="ABC_transporter-like_CS"/>
</dbReference>